<evidence type="ECO:0000313" key="1">
    <source>
        <dbReference type="EMBL" id="MBA6151276.1"/>
    </source>
</evidence>
<gene>
    <name evidence="1" type="ORF">H3Z82_00890</name>
</gene>
<dbReference type="Gene3D" id="3.40.50.1820">
    <property type="entry name" value="alpha/beta hydrolase"/>
    <property type="match status" value="1"/>
</dbReference>
<keyword evidence="1" id="KW-0378">Hydrolase</keyword>
<name>A0A7W2M259_9FLAO</name>
<dbReference type="GO" id="GO:0016787">
    <property type="term" value="F:hydrolase activity"/>
    <property type="evidence" value="ECO:0007669"/>
    <property type="project" value="UniProtKB-KW"/>
</dbReference>
<reference evidence="1 2" key="1">
    <citation type="submission" date="2020-07" db="EMBL/GenBank/DDBJ databases">
        <title>Bacterium isolated from marine sediment.</title>
        <authorList>
            <person name="Shang D."/>
        </authorList>
    </citation>
    <scope>NUCLEOTIDE SEQUENCE [LARGE SCALE GENOMIC DNA]</scope>
    <source>
        <strain evidence="1 2">F6074</strain>
    </source>
</reference>
<proteinExistence type="predicted"/>
<accession>A0A7W2M259</accession>
<organism evidence="1 2">
    <name type="scientific">Gelidibacter maritimus</name>
    <dbReference type="NCBI Taxonomy" id="2761487"/>
    <lineage>
        <taxon>Bacteria</taxon>
        <taxon>Pseudomonadati</taxon>
        <taxon>Bacteroidota</taxon>
        <taxon>Flavobacteriia</taxon>
        <taxon>Flavobacteriales</taxon>
        <taxon>Flavobacteriaceae</taxon>
        <taxon>Gelidibacter</taxon>
    </lineage>
</organism>
<dbReference type="SUPFAM" id="SSF53474">
    <property type="entry name" value="alpha/beta-Hydrolases"/>
    <property type="match status" value="1"/>
</dbReference>
<sequence>MEKDIIPVYLMPGMAAKPTIFERIRLPKDQFKVYWLEWMIPEENESLEAYAKRMVLKIEHDNPVLLGVSFGGILVQEMSKLMKVRKLIVVSSVNSRHQLPKRMKLAKFIKAYKYAPTQLLSNLDVLKKYAFNDTISKRIDLYKTYLAVNDKRYLDWAIKEMLLWDQEEPNENAVYIHGDKDAIFTHSCEGDCILVKGGTHIMIVTKYRWFNKHLPELITGAK</sequence>
<dbReference type="EMBL" id="JACGLT010000001">
    <property type="protein sequence ID" value="MBA6151276.1"/>
    <property type="molecule type" value="Genomic_DNA"/>
</dbReference>
<dbReference type="InterPro" id="IPR029058">
    <property type="entry name" value="AB_hydrolase_fold"/>
</dbReference>
<comment type="caution">
    <text evidence="1">The sequence shown here is derived from an EMBL/GenBank/DDBJ whole genome shotgun (WGS) entry which is preliminary data.</text>
</comment>
<protein>
    <submittedName>
        <fullName evidence="1">Alpha/beta hydrolase</fullName>
    </submittedName>
</protein>
<evidence type="ECO:0000313" key="2">
    <source>
        <dbReference type="Proteomes" id="UP000541857"/>
    </source>
</evidence>
<dbReference type="Proteomes" id="UP000541857">
    <property type="component" value="Unassembled WGS sequence"/>
</dbReference>
<keyword evidence="2" id="KW-1185">Reference proteome</keyword>
<dbReference type="RefSeq" id="WP_182201993.1">
    <property type="nucleotide sequence ID" value="NZ_JACGLT010000001.1"/>
</dbReference>
<dbReference type="AlphaFoldDB" id="A0A7W2M259"/>